<evidence type="ECO:0000256" key="3">
    <source>
        <dbReference type="SAM" id="SignalP"/>
    </source>
</evidence>
<evidence type="ECO:0000256" key="1">
    <source>
        <dbReference type="SAM" id="MobiDB-lite"/>
    </source>
</evidence>
<dbReference type="PANTHER" id="PTHR40940">
    <property type="entry name" value="PROTEIN BATD-RELATED"/>
    <property type="match status" value="1"/>
</dbReference>
<evidence type="ECO:0000313" key="4">
    <source>
        <dbReference type="EMBL" id="WOE68386.1"/>
    </source>
</evidence>
<keyword evidence="2" id="KW-0812">Transmembrane</keyword>
<feature type="compositionally biased region" description="Polar residues" evidence="1">
    <location>
        <begin position="436"/>
        <end position="464"/>
    </location>
</feature>
<proteinExistence type="predicted"/>
<dbReference type="PANTHER" id="PTHR40940:SF1">
    <property type="entry name" value="PROTEIN BATD"/>
    <property type="match status" value="1"/>
</dbReference>
<protein>
    <submittedName>
        <fullName evidence="4">BatD family protein</fullName>
    </submittedName>
</protein>
<feature type="signal peptide" evidence="3">
    <location>
        <begin position="1"/>
        <end position="31"/>
    </location>
</feature>
<reference evidence="4 5" key="1">
    <citation type="submission" date="2023-10" db="EMBL/GenBank/DDBJ databases">
        <title>Genome analysis of psychrotrophic aerobic bacterium Aeromonas allosaccharophila BIM B-1809 isolated from infected fish.</title>
        <authorList>
            <person name="Leanovich S.I."/>
            <person name="Sidarenka A.V."/>
            <person name="Akhremchuk A.E."/>
            <person name="Sikolenko M.A."/>
            <person name="Valentovich L.N."/>
        </authorList>
    </citation>
    <scope>NUCLEOTIDE SEQUENCE [LARGE SCALE GENOMIC DNA]</scope>
    <source>
        <strain evidence="4 5">BIM B-1809</strain>
    </source>
</reference>
<dbReference type="InterPro" id="IPR025738">
    <property type="entry name" value="BatD"/>
</dbReference>
<organism evidence="4 5">
    <name type="scientific">Aeromonas allosaccharophila</name>
    <dbReference type="NCBI Taxonomy" id="656"/>
    <lineage>
        <taxon>Bacteria</taxon>
        <taxon>Pseudomonadati</taxon>
        <taxon>Pseudomonadota</taxon>
        <taxon>Gammaproteobacteria</taxon>
        <taxon>Aeromonadales</taxon>
        <taxon>Aeromonadaceae</taxon>
        <taxon>Aeromonas</taxon>
    </lineage>
</organism>
<dbReference type="EMBL" id="CP136584">
    <property type="protein sequence ID" value="WOE68386.1"/>
    <property type="molecule type" value="Genomic_DNA"/>
</dbReference>
<accession>A0ABZ0FG78</accession>
<keyword evidence="2" id="KW-1133">Transmembrane helix</keyword>
<feature type="transmembrane region" description="Helical" evidence="2">
    <location>
        <begin position="302"/>
        <end position="328"/>
    </location>
</feature>
<evidence type="ECO:0000256" key="2">
    <source>
        <dbReference type="SAM" id="Phobius"/>
    </source>
</evidence>
<keyword evidence="3" id="KW-0732">Signal</keyword>
<feature type="region of interest" description="Disordered" evidence="1">
    <location>
        <begin position="433"/>
        <end position="464"/>
    </location>
</feature>
<dbReference type="RefSeq" id="WP_317104161.1">
    <property type="nucleotide sequence ID" value="NZ_CP136584.1"/>
</dbReference>
<evidence type="ECO:0000313" key="5">
    <source>
        <dbReference type="Proteomes" id="UP001302667"/>
    </source>
</evidence>
<gene>
    <name evidence="4" type="ORF">RY972_10210</name>
</gene>
<name>A0ABZ0FG78_9GAMM</name>
<keyword evidence="5" id="KW-1185">Reference proteome</keyword>
<sequence length="464" mass="51452">MRTNYRTQIAITLLLGTMLLGAMLLPATAAAQERAPAAQVTLKSWLKDQGENNAPYAVNQQITLYLELATNRWFTAGTRIGQFELPGVMVKQRSTLATNFTQRQDGETWSHQRWELTLYPQQSGQFEIPAIAVRVTVAQPDGRSQPLTLTTRPQRFAAALPDPTLTVGGRWLSASSLTLSQQWQNSADDQADGELRVGDAITRTVTASGQDTLSVLIPPLIPAIDNDERVQAYPAQARLDDTQERGEYLSSREDQTTYIVQRGGELTLPALELRWWNSQTRQLETLTLPGQIMRVRHTPASWLVAYGPGLAAVAGALALLVLMLLAIARYYRHRPRPLGWQYGAAIWRQQWGTVRGLAYRYLRARRGVLELGRVSRDPAWQQQQAAFQQGTLDRADSLKMGWRLLAHLQLPKGVRGARLRRYIGWRAALPGLATPDGSTTTSDHSACHASANSPTTSNSGKKEG</sequence>
<dbReference type="Pfam" id="PF13584">
    <property type="entry name" value="BatD"/>
    <property type="match status" value="1"/>
</dbReference>
<keyword evidence="2" id="KW-0472">Membrane</keyword>
<feature type="chain" id="PRO_5045151880" evidence="3">
    <location>
        <begin position="32"/>
        <end position="464"/>
    </location>
</feature>
<dbReference type="Proteomes" id="UP001302667">
    <property type="component" value="Chromosome"/>
</dbReference>